<keyword evidence="6" id="KW-0472">Membrane</keyword>
<comment type="function">
    <text evidence="8">May play a role in spermatogenesis.</text>
</comment>
<keyword evidence="3" id="KW-0221">Differentiation</keyword>
<dbReference type="PANTHER" id="PTHR21859">
    <property type="entry name" value="ACROSOME-SPECIFIC PROTEIN"/>
    <property type="match status" value="1"/>
</dbReference>
<keyword evidence="11" id="KW-1185">Reference proteome</keyword>
<dbReference type="GeneID" id="109684630"/>
<evidence type="ECO:0000256" key="4">
    <source>
        <dbReference type="ARBA" id="ARBA00022871"/>
    </source>
</evidence>
<accession>A0A8B7UBR8</accession>
<dbReference type="Proteomes" id="UP001732720">
    <property type="component" value="Chromosome 13"/>
</dbReference>
<evidence type="ECO:0000256" key="6">
    <source>
        <dbReference type="ARBA" id="ARBA00023136"/>
    </source>
</evidence>
<evidence type="ECO:0000256" key="5">
    <source>
        <dbReference type="ARBA" id="ARBA00022989"/>
    </source>
</evidence>
<evidence type="ECO:0000256" key="7">
    <source>
        <dbReference type="ARBA" id="ARBA00035009"/>
    </source>
</evidence>
<feature type="region of interest" description="Disordered" evidence="9">
    <location>
        <begin position="327"/>
        <end position="362"/>
    </location>
</feature>
<dbReference type="KEGG" id="ccan:109684630"/>
<feature type="region of interest" description="Disordered" evidence="9">
    <location>
        <begin position="267"/>
        <end position="288"/>
    </location>
</feature>
<dbReference type="PANTHER" id="PTHR21859:SF55">
    <property type="entry name" value="SPERMATOGENESIS-ASSOCIATED PROTEIN 31A1-RELATED"/>
    <property type="match status" value="1"/>
</dbReference>
<gene>
    <name evidence="12" type="primary">LOC109684630</name>
</gene>
<keyword evidence="2" id="KW-0812">Transmembrane</keyword>
<keyword evidence="4" id="KW-0744">Spermatogenesis</keyword>
<feature type="domain" description="SPATA31" evidence="10">
    <location>
        <begin position="31"/>
        <end position="388"/>
    </location>
</feature>
<dbReference type="Pfam" id="PF14650">
    <property type="entry name" value="FAM75"/>
    <property type="match status" value="1"/>
</dbReference>
<evidence type="ECO:0000313" key="11">
    <source>
        <dbReference type="Proteomes" id="UP001732720"/>
    </source>
</evidence>
<comment type="subcellular location">
    <subcellularLocation>
        <location evidence="1">Membrane</location>
        <topology evidence="1">Single-pass membrane protein</topology>
    </subcellularLocation>
</comment>
<dbReference type="InterPro" id="IPR039509">
    <property type="entry name" value="SPATA31"/>
</dbReference>
<proteinExistence type="inferred from homology"/>
<feature type="region of interest" description="Disordered" evidence="9">
    <location>
        <begin position="876"/>
        <end position="899"/>
    </location>
</feature>
<dbReference type="GO" id="GO:0016020">
    <property type="term" value="C:membrane"/>
    <property type="evidence" value="ECO:0007669"/>
    <property type="project" value="UniProtKB-SubCell"/>
</dbReference>
<comment type="similarity">
    <text evidence="7">Belongs to the SPATA31 family.</text>
</comment>
<dbReference type="RefSeq" id="XP_020016689.1">
    <property type="nucleotide sequence ID" value="XM_020161100.1"/>
</dbReference>
<dbReference type="GO" id="GO:0030154">
    <property type="term" value="P:cell differentiation"/>
    <property type="evidence" value="ECO:0007669"/>
    <property type="project" value="UniProtKB-KW"/>
</dbReference>
<feature type="region of interest" description="Disordered" evidence="9">
    <location>
        <begin position="151"/>
        <end position="176"/>
    </location>
</feature>
<evidence type="ECO:0000256" key="3">
    <source>
        <dbReference type="ARBA" id="ARBA00022782"/>
    </source>
</evidence>
<evidence type="ECO:0000259" key="10">
    <source>
        <dbReference type="Pfam" id="PF14650"/>
    </source>
</evidence>
<protein>
    <submittedName>
        <fullName evidence="12">Spermatogenesis-associated protein 31-like</fullName>
    </submittedName>
</protein>
<feature type="compositionally biased region" description="Basic and acidic residues" evidence="9">
    <location>
        <begin position="332"/>
        <end position="353"/>
    </location>
</feature>
<reference evidence="12" key="1">
    <citation type="submission" date="2025-08" db="UniProtKB">
        <authorList>
            <consortium name="RefSeq"/>
        </authorList>
    </citation>
    <scope>IDENTIFICATION</scope>
    <source>
        <tissue evidence="12">Leukocyte</tissue>
    </source>
</reference>
<evidence type="ECO:0000313" key="12">
    <source>
        <dbReference type="RefSeq" id="XP_020016689.1"/>
    </source>
</evidence>
<evidence type="ECO:0000256" key="9">
    <source>
        <dbReference type="SAM" id="MobiDB-lite"/>
    </source>
</evidence>
<feature type="region of interest" description="Disordered" evidence="9">
    <location>
        <begin position="801"/>
        <end position="828"/>
    </location>
</feature>
<organism evidence="12">
    <name type="scientific">Castor canadensis</name>
    <name type="common">American beaver</name>
    <dbReference type="NCBI Taxonomy" id="51338"/>
    <lineage>
        <taxon>Eukaryota</taxon>
        <taxon>Metazoa</taxon>
        <taxon>Chordata</taxon>
        <taxon>Craniata</taxon>
        <taxon>Vertebrata</taxon>
        <taxon>Euteleostomi</taxon>
        <taxon>Mammalia</taxon>
        <taxon>Eutheria</taxon>
        <taxon>Euarchontoglires</taxon>
        <taxon>Glires</taxon>
        <taxon>Rodentia</taxon>
        <taxon>Castorimorpha</taxon>
        <taxon>Castoridae</taxon>
        <taxon>Castor</taxon>
    </lineage>
</organism>
<feature type="region of interest" description="Disordered" evidence="9">
    <location>
        <begin position="741"/>
        <end position="770"/>
    </location>
</feature>
<dbReference type="AlphaFoldDB" id="A0A8B7UBR8"/>
<dbReference type="GO" id="GO:0007283">
    <property type="term" value="P:spermatogenesis"/>
    <property type="evidence" value="ECO:0007669"/>
    <property type="project" value="UniProtKB-KW"/>
</dbReference>
<evidence type="ECO:0000256" key="2">
    <source>
        <dbReference type="ARBA" id="ARBA00022692"/>
    </source>
</evidence>
<sequence length="914" mass="103815">MLKSLSAEQDNTTPQPFWDMKDKSEQLLGPQKLSYPKILGDHFQQKYNQLFWGLPSLHSESLVAAAWISQNSLQSPFFLFNGLSNVCPVQLQDKMSPLLSQAYPLSHLEPHPPPLVLSMSQFQPPFLGQIQSPAHLQSSLPALLPSSLPHVRDSGESCPTSQIKPQSPIPTEIQRPERPLRKQLESEWAFPSVGQRSQEVYSLFTPTLSQDHWAVSILPENLPISPELREQLEEHIQKWLIQHRWDLPRRIQESLELMQLREELTRTCQESGKPGPSQPSVSTCEPSKDGQKVRFHLKKDAGKNLGHFLGKVPKNVPKDLESSPVKALRVTTETERDLMKSSLKSDSRNDLSRSIHKNPPENTLKAHVGIQSEEINKGLVPLSVRESWLFVGDDFSMSETHIESRDLASSKSWENCVRTTQSLSFLDPDTQQTLETHVSRLWVKHKWGLPLKALKPVNLFKLKTPQPMSLPQYGCTSSATYVPGASSKVEVAKFLGKPPQTCSREKVMINESVPPMEKPYLVFSPSYKEIKRSLTQTPSWEDYRFSEAPPTRLVSSQSSQTSMYGHVGRTCQSRTVLGTWKGSLDVSSLPTASVAQDLAEPYLQAQDANEFQHRVEMKPVNYFDVCTTEMFLPASSTDSLASQVWGDLGQQKHTWNTWRSQSKMFAPTYNGEDARRRSPRSHREMCEELRTSKLTQGRETEDTFEGGPQPLPKNKQFCLERSFQRAMKCVLHRIFSKKALKEQEEHPETYKPTSTTAQSQRKVKTSPHVDSNVTEAQKLMTTVGQMLERKMVLQHKLCGSKANQHKEHPHDSQMSPCHRPPFYPEQRRMSSYIPTPKYRRSPNQETNASDPQSLKNVQFSNEHQGPQHTLHLMSHNKSVSPRCPSHQGPTVSGASSHYHHCPRHCLLRRDVLPD</sequence>
<evidence type="ECO:0000256" key="1">
    <source>
        <dbReference type="ARBA" id="ARBA00004167"/>
    </source>
</evidence>
<keyword evidence="5" id="KW-1133">Transmembrane helix</keyword>
<feature type="compositionally biased region" description="Polar residues" evidence="9">
    <location>
        <begin position="751"/>
        <end position="760"/>
    </location>
</feature>
<evidence type="ECO:0000256" key="8">
    <source>
        <dbReference type="ARBA" id="ARBA00037695"/>
    </source>
</evidence>
<name>A0A8B7UBR8_CASCN</name>
<dbReference type="OrthoDB" id="9806404at2759"/>